<dbReference type="EMBL" id="CP061800">
    <property type="protein sequence ID" value="QTA92941.1"/>
    <property type="molecule type" value="Genomic_DNA"/>
</dbReference>
<gene>
    <name evidence="1" type="ORF">dnm_090340</name>
</gene>
<dbReference type="KEGG" id="dmm:dnm_090340"/>
<reference evidence="1" key="1">
    <citation type="journal article" date="2021" name="Microb. Physiol.">
        <title>Proteogenomic Insights into the Physiology of Marine, Sulfate-Reducing, Filamentous Desulfonema limicola and Desulfonema magnum.</title>
        <authorList>
            <person name="Schnaars V."/>
            <person name="Wohlbrand L."/>
            <person name="Scheve S."/>
            <person name="Hinrichs C."/>
            <person name="Reinhardt R."/>
            <person name="Rabus R."/>
        </authorList>
    </citation>
    <scope>NUCLEOTIDE SEQUENCE</scope>
    <source>
        <strain evidence="1">4be13</strain>
    </source>
</reference>
<dbReference type="Proteomes" id="UP000663722">
    <property type="component" value="Chromosome"/>
</dbReference>
<organism evidence="1 2">
    <name type="scientific">Desulfonema magnum</name>
    <dbReference type="NCBI Taxonomy" id="45655"/>
    <lineage>
        <taxon>Bacteria</taxon>
        <taxon>Pseudomonadati</taxon>
        <taxon>Thermodesulfobacteriota</taxon>
        <taxon>Desulfobacteria</taxon>
        <taxon>Desulfobacterales</taxon>
        <taxon>Desulfococcaceae</taxon>
        <taxon>Desulfonema</taxon>
    </lineage>
</organism>
<sequence length="49" mass="5732">MGQYPNLEHCRNIKFIIGTFHFSLPQEIHTSAEGVSERKRNARFSLRTL</sequence>
<protein>
    <submittedName>
        <fullName evidence="1">Uncharacterized protein</fullName>
    </submittedName>
</protein>
<name>A0A975BWA6_9BACT</name>
<accession>A0A975BWA6</accession>
<proteinExistence type="predicted"/>
<keyword evidence="2" id="KW-1185">Reference proteome</keyword>
<dbReference type="AlphaFoldDB" id="A0A975BWA6"/>
<evidence type="ECO:0000313" key="2">
    <source>
        <dbReference type="Proteomes" id="UP000663722"/>
    </source>
</evidence>
<evidence type="ECO:0000313" key="1">
    <source>
        <dbReference type="EMBL" id="QTA92941.1"/>
    </source>
</evidence>